<dbReference type="InterPro" id="IPR004101">
    <property type="entry name" value="Mur_ligase_C"/>
</dbReference>
<keyword evidence="14" id="KW-1185">Reference proteome</keyword>
<dbReference type="SUPFAM" id="SSF53244">
    <property type="entry name" value="MurD-like peptide ligases, peptide-binding domain"/>
    <property type="match status" value="1"/>
</dbReference>
<evidence type="ECO:0000256" key="9">
    <source>
        <dbReference type="ARBA" id="ARBA00047493"/>
    </source>
</evidence>
<dbReference type="Pfam" id="PF02875">
    <property type="entry name" value="Mur_ligase_C"/>
    <property type="match status" value="1"/>
</dbReference>
<evidence type="ECO:0000256" key="3">
    <source>
        <dbReference type="ARBA" id="ARBA00022598"/>
    </source>
</evidence>
<feature type="domain" description="Mur ligase central" evidence="12">
    <location>
        <begin position="44"/>
        <end position="270"/>
    </location>
</feature>
<keyword evidence="5 10" id="KW-0547">Nucleotide-binding</keyword>
<dbReference type="Gene3D" id="3.40.1190.10">
    <property type="entry name" value="Mur-like, catalytic domain"/>
    <property type="match status" value="1"/>
</dbReference>
<keyword evidence="7" id="KW-0460">Magnesium</keyword>
<feature type="domain" description="Mur ligase C-terminal" evidence="11">
    <location>
        <begin position="297"/>
        <end position="413"/>
    </location>
</feature>
<reference evidence="14" key="1">
    <citation type="journal article" date="2019" name="Int. J. Syst. Evol. Microbiol.">
        <title>The Global Catalogue of Microorganisms (GCM) 10K type strain sequencing project: providing services to taxonomists for standard genome sequencing and annotation.</title>
        <authorList>
            <consortium name="The Broad Institute Genomics Platform"/>
            <consortium name="The Broad Institute Genome Sequencing Center for Infectious Disease"/>
            <person name="Wu L."/>
            <person name="Ma J."/>
        </authorList>
    </citation>
    <scope>NUCLEOTIDE SEQUENCE [LARGE SCALE GENOMIC DNA]</scope>
    <source>
        <strain evidence="14">CCUG 56607</strain>
    </source>
</reference>
<dbReference type="InterPro" id="IPR036615">
    <property type="entry name" value="Mur_ligase_C_dom_sf"/>
</dbReference>
<name>A0ABW3KZE4_9BACI</name>
<dbReference type="InterPro" id="IPR036565">
    <property type="entry name" value="Mur-like_cat_sf"/>
</dbReference>
<dbReference type="RefSeq" id="WP_386057795.1">
    <property type="nucleotide sequence ID" value="NZ_JBHTKL010000001.1"/>
</dbReference>
<comment type="similarity">
    <text evidence="1 10">Belongs to the folylpolyglutamate synthase family.</text>
</comment>
<evidence type="ECO:0000313" key="14">
    <source>
        <dbReference type="Proteomes" id="UP001596990"/>
    </source>
</evidence>
<keyword evidence="6 10" id="KW-0067">ATP-binding</keyword>
<evidence type="ECO:0000259" key="12">
    <source>
        <dbReference type="Pfam" id="PF08245"/>
    </source>
</evidence>
<evidence type="ECO:0000256" key="4">
    <source>
        <dbReference type="ARBA" id="ARBA00022723"/>
    </source>
</evidence>
<evidence type="ECO:0000256" key="1">
    <source>
        <dbReference type="ARBA" id="ARBA00008276"/>
    </source>
</evidence>
<accession>A0ABW3KZE4</accession>
<evidence type="ECO:0000256" key="8">
    <source>
        <dbReference type="ARBA" id="ARBA00030592"/>
    </source>
</evidence>
<gene>
    <name evidence="13" type="ORF">ACFQ2J_06910</name>
</gene>
<proteinExistence type="inferred from homology"/>
<dbReference type="GO" id="GO:0016874">
    <property type="term" value="F:ligase activity"/>
    <property type="evidence" value="ECO:0007669"/>
    <property type="project" value="UniProtKB-KW"/>
</dbReference>
<organism evidence="13 14">
    <name type="scientific">Thalassobacillus hwangdonensis</name>
    <dbReference type="NCBI Taxonomy" id="546108"/>
    <lineage>
        <taxon>Bacteria</taxon>
        <taxon>Bacillati</taxon>
        <taxon>Bacillota</taxon>
        <taxon>Bacilli</taxon>
        <taxon>Bacillales</taxon>
        <taxon>Bacillaceae</taxon>
        <taxon>Thalassobacillus</taxon>
    </lineage>
</organism>
<sequence length="428" mass="47580">MNYQQAIDWIHSREKFKIKPGLKRMEWMMEKLGHPERKIKAIHIAGTNGKGSTLTFLRALLQEQGFRIGTFTSPYVLEFNERISVDGVPITDDAWVELVETIKPLTEELAETELGEPTEFEVITAMAISYFSNHPIDFAIFETGLGGRYDSTNIITPLLSIITNVGMDHMNILGDTYEKIATEKAGIIKAGAPVVSGVEEKTAKAVIADKAAEVGAKLYELHRDFQVKPKESMASGERFSYKGASIQAESLVSSLKGAHQVTNASLALKACEVLQSEGYRIDMDLLHGGLQKAYWPGRFELVATEPDVILDGAHNKEGTKALIDALSSHYPSRNIHLLYAALEDKPLDEMLALLHGRFASVTFTIFDFPRAMPPEKLKEKYVEEADVASDWRRKLASLRADVSSEEVIVISGSLYFISEVKKAFQSPR</sequence>
<dbReference type="Proteomes" id="UP001596990">
    <property type="component" value="Unassembled WGS sequence"/>
</dbReference>
<dbReference type="PIRSF" id="PIRSF001563">
    <property type="entry name" value="Folylpolyglu_synth"/>
    <property type="match status" value="1"/>
</dbReference>
<evidence type="ECO:0000256" key="10">
    <source>
        <dbReference type="PIRNR" id="PIRNR001563"/>
    </source>
</evidence>
<comment type="catalytic activity">
    <reaction evidence="9">
        <text>(6S)-5,6,7,8-tetrahydrofolyl-(gamma-L-Glu)(n) + L-glutamate + ATP = (6S)-5,6,7,8-tetrahydrofolyl-(gamma-L-Glu)(n+1) + ADP + phosphate + H(+)</text>
        <dbReference type="Rhea" id="RHEA:10580"/>
        <dbReference type="Rhea" id="RHEA-COMP:14738"/>
        <dbReference type="Rhea" id="RHEA-COMP:14740"/>
        <dbReference type="ChEBI" id="CHEBI:15378"/>
        <dbReference type="ChEBI" id="CHEBI:29985"/>
        <dbReference type="ChEBI" id="CHEBI:30616"/>
        <dbReference type="ChEBI" id="CHEBI:43474"/>
        <dbReference type="ChEBI" id="CHEBI:141005"/>
        <dbReference type="ChEBI" id="CHEBI:456216"/>
        <dbReference type="EC" id="6.3.2.17"/>
    </reaction>
</comment>
<dbReference type="PANTHER" id="PTHR11136:SF0">
    <property type="entry name" value="DIHYDROFOLATE SYNTHETASE-RELATED"/>
    <property type="match status" value="1"/>
</dbReference>
<dbReference type="NCBIfam" id="TIGR01499">
    <property type="entry name" value="folC"/>
    <property type="match status" value="1"/>
</dbReference>
<dbReference type="InterPro" id="IPR013221">
    <property type="entry name" value="Mur_ligase_cen"/>
</dbReference>
<evidence type="ECO:0000256" key="2">
    <source>
        <dbReference type="ARBA" id="ARBA00013025"/>
    </source>
</evidence>
<dbReference type="InterPro" id="IPR001645">
    <property type="entry name" value="Folylpolyglutamate_synth"/>
</dbReference>
<dbReference type="Gene3D" id="3.90.190.20">
    <property type="entry name" value="Mur ligase, C-terminal domain"/>
    <property type="match status" value="1"/>
</dbReference>
<protein>
    <recommendedName>
        <fullName evidence="2">tetrahydrofolate synthase</fullName>
        <ecNumber evidence="2">6.3.2.17</ecNumber>
    </recommendedName>
    <alternativeName>
        <fullName evidence="8">Tetrahydrofolylpolyglutamate synthase</fullName>
    </alternativeName>
</protein>
<evidence type="ECO:0000256" key="6">
    <source>
        <dbReference type="ARBA" id="ARBA00022840"/>
    </source>
</evidence>
<evidence type="ECO:0000313" key="13">
    <source>
        <dbReference type="EMBL" id="MFD1018926.1"/>
    </source>
</evidence>
<dbReference type="Pfam" id="PF08245">
    <property type="entry name" value="Mur_ligase_M"/>
    <property type="match status" value="1"/>
</dbReference>
<dbReference type="EMBL" id="JBHTKL010000001">
    <property type="protein sequence ID" value="MFD1018926.1"/>
    <property type="molecule type" value="Genomic_DNA"/>
</dbReference>
<evidence type="ECO:0000256" key="5">
    <source>
        <dbReference type="ARBA" id="ARBA00022741"/>
    </source>
</evidence>
<evidence type="ECO:0000256" key="7">
    <source>
        <dbReference type="ARBA" id="ARBA00022842"/>
    </source>
</evidence>
<dbReference type="PROSITE" id="PS01012">
    <property type="entry name" value="FOLYLPOLYGLU_SYNT_2"/>
    <property type="match status" value="1"/>
</dbReference>
<dbReference type="EC" id="6.3.2.17" evidence="2"/>
<keyword evidence="3 10" id="KW-0436">Ligase</keyword>
<evidence type="ECO:0000259" key="11">
    <source>
        <dbReference type="Pfam" id="PF02875"/>
    </source>
</evidence>
<dbReference type="InterPro" id="IPR018109">
    <property type="entry name" value="Folylpolyglutamate_synth_CS"/>
</dbReference>
<dbReference type="SUPFAM" id="SSF53623">
    <property type="entry name" value="MurD-like peptide ligases, catalytic domain"/>
    <property type="match status" value="1"/>
</dbReference>
<dbReference type="PANTHER" id="PTHR11136">
    <property type="entry name" value="FOLYLPOLYGLUTAMATE SYNTHASE-RELATED"/>
    <property type="match status" value="1"/>
</dbReference>
<keyword evidence="4" id="KW-0479">Metal-binding</keyword>
<comment type="caution">
    <text evidence="13">The sequence shown here is derived from an EMBL/GenBank/DDBJ whole genome shotgun (WGS) entry which is preliminary data.</text>
</comment>